<dbReference type="InterPro" id="IPR003782">
    <property type="entry name" value="SCO1/SenC"/>
</dbReference>
<dbReference type="CDD" id="cd02968">
    <property type="entry name" value="SCO"/>
    <property type="match status" value="1"/>
</dbReference>
<evidence type="ECO:0000259" key="3">
    <source>
        <dbReference type="Pfam" id="PF03781"/>
    </source>
</evidence>
<dbReference type="Pfam" id="PF03781">
    <property type="entry name" value="FGE-sulfatase"/>
    <property type="match status" value="1"/>
</dbReference>
<keyword evidence="5" id="KW-1185">Reference proteome</keyword>
<feature type="signal peptide" evidence="2">
    <location>
        <begin position="1"/>
        <end position="17"/>
    </location>
</feature>
<protein>
    <recommendedName>
        <fullName evidence="3">Sulfatase-modifying factor enzyme-like domain-containing protein</fullName>
    </recommendedName>
</protein>
<dbReference type="Pfam" id="PF02630">
    <property type="entry name" value="SCO1-SenC"/>
    <property type="match status" value="1"/>
</dbReference>
<dbReference type="Proteomes" id="UP001499852">
    <property type="component" value="Unassembled WGS sequence"/>
</dbReference>
<sequence>MRHALLALLLVPGVFFAKTPEPPPGMVFIPGGEYKPLYAKEATPRTAPAFFMDAVQVTNAQFLDFVEAHPEWRRSQARSTQADSNYLKHWAGDLDLGAKAPPQAPVTHVSWHAAQAYCQSQHKRLPTQDEWEFAARADAKKIDASTDQAFLKLLLEWYSKPATSALESVQSGILNVHGVRGLHGLVWEWVHDFNSSMIVGDSRGDGSMERKLFCGAGSLLAADVSNYAAYMRFAFRSSLKGNYCVGSLGFRGAKSVSANAKDVKRPAIFKTPYDLLGEWRTQDDKPATLASLRGKVRVVTMGFTRCKFACPRIFHDMQKVEAALGADADKVGFTFLSIDPQHDTPAAMAAKMAELKMSGERWTFLTAPDDTVQQLAVALNFKFQLVEGFFAHSNLIAVLDEDGNVIHREESLGADIEPTVNSVRQLIKP</sequence>
<dbReference type="SUPFAM" id="SSF56436">
    <property type="entry name" value="C-type lectin-like"/>
    <property type="match status" value="1"/>
</dbReference>
<feature type="domain" description="Sulfatase-modifying factor enzyme-like" evidence="3">
    <location>
        <begin position="24"/>
        <end position="253"/>
    </location>
</feature>
<keyword evidence="2" id="KW-0732">Signal</keyword>
<dbReference type="SUPFAM" id="SSF52833">
    <property type="entry name" value="Thioredoxin-like"/>
    <property type="match status" value="1"/>
</dbReference>
<evidence type="ECO:0000256" key="1">
    <source>
        <dbReference type="ARBA" id="ARBA00010996"/>
    </source>
</evidence>
<dbReference type="PANTHER" id="PTHR23150">
    <property type="entry name" value="SULFATASE MODIFYING FACTOR 1, 2"/>
    <property type="match status" value="1"/>
</dbReference>
<accession>A0ABP9PQK9</accession>
<dbReference type="EMBL" id="BAABIA010000012">
    <property type="protein sequence ID" value="GAA5149009.1"/>
    <property type="molecule type" value="Genomic_DNA"/>
</dbReference>
<dbReference type="PANTHER" id="PTHR23150:SF19">
    <property type="entry name" value="FORMYLGLYCINE-GENERATING ENZYME"/>
    <property type="match status" value="1"/>
</dbReference>
<dbReference type="InterPro" id="IPR016187">
    <property type="entry name" value="CTDL_fold"/>
</dbReference>
<name>A0ABP9PQK9_9BACT</name>
<organism evidence="4 5">
    <name type="scientific">Prosthecobacter algae</name>
    <dbReference type="NCBI Taxonomy" id="1144682"/>
    <lineage>
        <taxon>Bacteria</taxon>
        <taxon>Pseudomonadati</taxon>
        <taxon>Verrucomicrobiota</taxon>
        <taxon>Verrucomicrobiia</taxon>
        <taxon>Verrucomicrobiales</taxon>
        <taxon>Verrucomicrobiaceae</taxon>
        <taxon>Prosthecobacter</taxon>
    </lineage>
</organism>
<proteinExistence type="inferred from homology"/>
<dbReference type="Gene3D" id="3.90.1580.10">
    <property type="entry name" value="paralog of FGE (formylglycine-generating enzyme)"/>
    <property type="match status" value="1"/>
</dbReference>
<comment type="caution">
    <text evidence="4">The sequence shown here is derived from an EMBL/GenBank/DDBJ whole genome shotgun (WGS) entry which is preliminary data.</text>
</comment>
<dbReference type="InterPro" id="IPR042095">
    <property type="entry name" value="SUMF_sf"/>
</dbReference>
<dbReference type="InterPro" id="IPR051043">
    <property type="entry name" value="Sulfatase_Mod_Factor_Kinase"/>
</dbReference>
<evidence type="ECO:0000256" key="2">
    <source>
        <dbReference type="SAM" id="SignalP"/>
    </source>
</evidence>
<reference evidence="5" key="1">
    <citation type="journal article" date="2019" name="Int. J. Syst. Evol. Microbiol.">
        <title>The Global Catalogue of Microorganisms (GCM) 10K type strain sequencing project: providing services to taxonomists for standard genome sequencing and annotation.</title>
        <authorList>
            <consortium name="The Broad Institute Genomics Platform"/>
            <consortium name="The Broad Institute Genome Sequencing Center for Infectious Disease"/>
            <person name="Wu L."/>
            <person name="Ma J."/>
        </authorList>
    </citation>
    <scope>NUCLEOTIDE SEQUENCE [LARGE SCALE GENOMIC DNA]</scope>
    <source>
        <strain evidence="5">JCM 18053</strain>
    </source>
</reference>
<evidence type="ECO:0000313" key="4">
    <source>
        <dbReference type="EMBL" id="GAA5149009.1"/>
    </source>
</evidence>
<dbReference type="Gene3D" id="3.40.30.10">
    <property type="entry name" value="Glutaredoxin"/>
    <property type="match status" value="1"/>
</dbReference>
<evidence type="ECO:0000313" key="5">
    <source>
        <dbReference type="Proteomes" id="UP001499852"/>
    </source>
</evidence>
<comment type="similarity">
    <text evidence="1">Belongs to the SCO1/2 family.</text>
</comment>
<dbReference type="InterPro" id="IPR036249">
    <property type="entry name" value="Thioredoxin-like_sf"/>
</dbReference>
<gene>
    <name evidence="4" type="ORF">GCM10023213_46110</name>
</gene>
<dbReference type="InterPro" id="IPR005532">
    <property type="entry name" value="SUMF_dom"/>
</dbReference>
<feature type="chain" id="PRO_5046535361" description="Sulfatase-modifying factor enzyme-like domain-containing protein" evidence="2">
    <location>
        <begin position="18"/>
        <end position="429"/>
    </location>
</feature>